<dbReference type="OrthoDB" id="2355984at2759"/>
<evidence type="ECO:0000313" key="1">
    <source>
        <dbReference type="EMBL" id="KIM84815.1"/>
    </source>
</evidence>
<reference evidence="2" key="2">
    <citation type="submission" date="2015-01" db="EMBL/GenBank/DDBJ databases">
        <title>Evolutionary Origins and Diversification of the Mycorrhizal Mutualists.</title>
        <authorList>
            <consortium name="DOE Joint Genome Institute"/>
            <consortium name="Mycorrhizal Genomics Consortium"/>
            <person name="Kohler A."/>
            <person name="Kuo A."/>
            <person name="Nagy L.G."/>
            <person name="Floudas D."/>
            <person name="Copeland A."/>
            <person name="Barry K.W."/>
            <person name="Cichocki N."/>
            <person name="Veneault-Fourrey C."/>
            <person name="LaButti K."/>
            <person name="Lindquist E.A."/>
            <person name="Lipzen A."/>
            <person name="Lundell T."/>
            <person name="Morin E."/>
            <person name="Murat C."/>
            <person name="Riley R."/>
            <person name="Ohm R."/>
            <person name="Sun H."/>
            <person name="Tunlid A."/>
            <person name="Henrissat B."/>
            <person name="Grigoriev I.V."/>
            <person name="Hibbett D.S."/>
            <person name="Martin F."/>
        </authorList>
    </citation>
    <scope>NUCLEOTIDE SEQUENCE [LARGE SCALE GENOMIC DNA]</scope>
    <source>
        <strain evidence="2">F 1598</strain>
    </source>
</reference>
<dbReference type="HOGENOM" id="CLU_041692_2_0_1"/>
<keyword evidence="2" id="KW-1185">Reference proteome</keyword>
<organism evidence="1 2">
    <name type="scientific">Piloderma croceum (strain F 1598)</name>
    <dbReference type="NCBI Taxonomy" id="765440"/>
    <lineage>
        <taxon>Eukaryota</taxon>
        <taxon>Fungi</taxon>
        <taxon>Dikarya</taxon>
        <taxon>Basidiomycota</taxon>
        <taxon>Agaricomycotina</taxon>
        <taxon>Agaricomycetes</taxon>
        <taxon>Agaricomycetidae</taxon>
        <taxon>Atheliales</taxon>
        <taxon>Atheliaceae</taxon>
        <taxon>Piloderma</taxon>
    </lineage>
</organism>
<sequence length="222" mass="25381">DLKFMKSSVINSSWAPPFLHSKWTNIITRMMVDLDHIISGSFAITNDNREVELFGGMEVKFEVSKPVKQVKTSGDWFIAWGNYSRAAVYVFLHWKEEFNSYRTQILSLFAVTSPNSHSSIINLDKGIQAHIGECWNLLLTDQTSFNDLKLYWLNLIGARGQMSNQIHPKSSKKPDYHDNKPCLKWNAGKCPKHVSECRHKHVCANCSKNHCSCDYKLKQGSA</sequence>
<dbReference type="AlphaFoldDB" id="A0A0C3FLB1"/>
<proteinExistence type="predicted"/>
<accession>A0A0C3FLB1</accession>
<evidence type="ECO:0000313" key="2">
    <source>
        <dbReference type="Proteomes" id="UP000054166"/>
    </source>
</evidence>
<dbReference type="EMBL" id="KN832986">
    <property type="protein sequence ID" value="KIM84815.1"/>
    <property type="molecule type" value="Genomic_DNA"/>
</dbReference>
<dbReference type="InParanoid" id="A0A0C3FLB1"/>
<feature type="non-terminal residue" evidence="1">
    <location>
        <position position="1"/>
    </location>
</feature>
<name>A0A0C3FLB1_PILCF</name>
<evidence type="ECO:0008006" key="3">
    <source>
        <dbReference type="Google" id="ProtNLM"/>
    </source>
</evidence>
<reference evidence="1 2" key="1">
    <citation type="submission" date="2014-04" db="EMBL/GenBank/DDBJ databases">
        <authorList>
            <consortium name="DOE Joint Genome Institute"/>
            <person name="Kuo A."/>
            <person name="Tarkka M."/>
            <person name="Buscot F."/>
            <person name="Kohler A."/>
            <person name="Nagy L.G."/>
            <person name="Floudas D."/>
            <person name="Copeland A."/>
            <person name="Barry K.W."/>
            <person name="Cichocki N."/>
            <person name="Veneault-Fourrey C."/>
            <person name="LaButti K."/>
            <person name="Lindquist E.A."/>
            <person name="Lipzen A."/>
            <person name="Lundell T."/>
            <person name="Morin E."/>
            <person name="Murat C."/>
            <person name="Sun H."/>
            <person name="Tunlid A."/>
            <person name="Henrissat B."/>
            <person name="Grigoriev I.V."/>
            <person name="Hibbett D.S."/>
            <person name="Martin F."/>
            <person name="Nordberg H.P."/>
            <person name="Cantor M.N."/>
            <person name="Hua S.X."/>
        </authorList>
    </citation>
    <scope>NUCLEOTIDE SEQUENCE [LARGE SCALE GENOMIC DNA]</scope>
    <source>
        <strain evidence="1 2">F 1598</strain>
    </source>
</reference>
<protein>
    <recommendedName>
        <fullName evidence="3">C3H1-type domain-containing protein</fullName>
    </recommendedName>
</protein>
<dbReference type="Proteomes" id="UP000054166">
    <property type="component" value="Unassembled WGS sequence"/>
</dbReference>
<gene>
    <name evidence="1" type="ORF">PILCRDRAFT_67120</name>
</gene>
<dbReference type="STRING" id="765440.A0A0C3FLB1"/>